<dbReference type="SUPFAM" id="SSF53067">
    <property type="entry name" value="Actin-like ATPase domain"/>
    <property type="match status" value="2"/>
</dbReference>
<keyword evidence="1" id="KW-0378">Hydrolase</keyword>
<dbReference type="InterPro" id="IPR048950">
    <property type="entry name" value="Ppx_GppA_C"/>
</dbReference>
<name>A0A917PR35_9DEIO</name>
<dbReference type="PANTHER" id="PTHR30005:SF0">
    <property type="entry name" value="RETROGRADE REGULATION PROTEIN 2"/>
    <property type="match status" value="1"/>
</dbReference>
<dbReference type="Gene3D" id="3.30.420.150">
    <property type="entry name" value="Exopolyphosphatase. Domain 2"/>
    <property type="match status" value="1"/>
</dbReference>
<dbReference type="Gene3D" id="3.30.420.40">
    <property type="match status" value="1"/>
</dbReference>
<dbReference type="GO" id="GO:0016462">
    <property type="term" value="F:pyrophosphatase activity"/>
    <property type="evidence" value="ECO:0007669"/>
    <property type="project" value="TreeGrafter"/>
</dbReference>
<gene>
    <name evidence="4" type="ORF">GCM10008939_35270</name>
</gene>
<evidence type="ECO:0000259" key="2">
    <source>
        <dbReference type="Pfam" id="PF02541"/>
    </source>
</evidence>
<dbReference type="InterPro" id="IPR003695">
    <property type="entry name" value="Ppx_GppA_N"/>
</dbReference>
<evidence type="ECO:0000313" key="5">
    <source>
        <dbReference type="Proteomes" id="UP000635726"/>
    </source>
</evidence>
<dbReference type="InterPro" id="IPR030673">
    <property type="entry name" value="PyroPPase_GppA_Ppx"/>
</dbReference>
<reference evidence="4" key="1">
    <citation type="journal article" date="2014" name="Int. J. Syst. Evol. Microbiol.">
        <title>Complete genome sequence of Corynebacterium casei LMG S-19264T (=DSM 44701T), isolated from a smear-ripened cheese.</title>
        <authorList>
            <consortium name="US DOE Joint Genome Institute (JGI-PGF)"/>
            <person name="Walter F."/>
            <person name="Albersmeier A."/>
            <person name="Kalinowski J."/>
            <person name="Ruckert C."/>
        </authorList>
    </citation>
    <scope>NUCLEOTIDE SEQUENCE</scope>
    <source>
        <strain evidence="4">JCM 14371</strain>
    </source>
</reference>
<dbReference type="AlphaFoldDB" id="A0A917PR35"/>
<accession>A0A917PR35</accession>
<feature type="domain" description="Ppx/GppA phosphatase C-terminal" evidence="3">
    <location>
        <begin position="305"/>
        <end position="452"/>
    </location>
</feature>
<evidence type="ECO:0000256" key="1">
    <source>
        <dbReference type="ARBA" id="ARBA00022801"/>
    </source>
</evidence>
<dbReference type="Pfam" id="PF02541">
    <property type="entry name" value="Ppx-GppA"/>
    <property type="match status" value="1"/>
</dbReference>
<protein>
    <submittedName>
        <fullName evidence="4">Exopolyphosphatase</fullName>
    </submittedName>
</protein>
<comment type="caution">
    <text evidence="4">The sequence shown here is derived from an EMBL/GenBank/DDBJ whole genome shotgun (WGS) entry which is preliminary data.</text>
</comment>
<evidence type="ECO:0000259" key="3">
    <source>
        <dbReference type="Pfam" id="PF21447"/>
    </source>
</evidence>
<proteinExistence type="predicted"/>
<keyword evidence="5" id="KW-1185">Reference proteome</keyword>
<sequence>MIAETRPGGFRVLDALKDRTRLGECLDADGNVTEEGFERLAHSLERFRALAASQGIQELRAYATSAMRGAPNGEQVAQRLRAEVGVYPVIISGEREGQLTYLGASGSVHFGPDNVLLDLGGGSLELVRGGPGGPGEVLSVPLGSVRLHGQFLGGTPDTRAPRKRDLAALKAHVLACLEPHLDAFRLEPETQVFGSSGTFETLAAVLAARSGPLPEGGLNAVKFTVADLGGLLSDLSQMSAEKRGRVPGLDPKRADIIVAGAAVLHTVLERLGAASVTVSSGALREGMLLEYLQEQEHWTQGLSARQRSVLELAERFGANLAHARQVTLLSQNLYDRLQSLGALDAGGTGADADDTTRSLLSAAATLHEIGLLVGQSSHHKHSAYLIRHAGLLGYDPAQIEVVAQVARYHRRSVPKASHAEFAALGAVTQRRVTQLAAILRVADGLDRAHTQAARIRGLHRDGRGWVLRVSGAHGLELDGVTQKGDLWAQTFGPLRVETT</sequence>
<reference evidence="4" key="2">
    <citation type="submission" date="2020-09" db="EMBL/GenBank/DDBJ databases">
        <authorList>
            <person name="Sun Q."/>
            <person name="Ohkuma M."/>
        </authorList>
    </citation>
    <scope>NUCLEOTIDE SEQUENCE</scope>
    <source>
        <strain evidence="4">JCM 14371</strain>
    </source>
</reference>
<evidence type="ECO:0000313" key="4">
    <source>
        <dbReference type="EMBL" id="GGJ88171.1"/>
    </source>
</evidence>
<dbReference type="Proteomes" id="UP000635726">
    <property type="component" value="Unassembled WGS sequence"/>
</dbReference>
<dbReference type="SUPFAM" id="SSF109604">
    <property type="entry name" value="HD-domain/PDEase-like"/>
    <property type="match status" value="1"/>
</dbReference>
<dbReference type="InterPro" id="IPR050273">
    <property type="entry name" value="GppA/Ppx_hydrolase"/>
</dbReference>
<dbReference type="CDD" id="cd24006">
    <property type="entry name" value="ASKHA_NBD_PPX_GppA"/>
    <property type="match status" value="1"/>
</dbReference>
<dbReference type="Gene3D" id="1.10.3210.10">
    <property type="entry name" value="Hypothetical protein af1432"/>
    <property type="match status" value="1"/>
</dbReference>
<dbReference type="PIRSF" id="PIRSF001267">
    <property type="entry name" value="Pyrophosphatase_GppA_Ppx"/>
    <property type="match status" value="1"/>
</dbReference>
<dbReference type="EMBL" id="BMOE01000020">
    <property type="protein sequence ID" value="GGJ88171.1"/>
    <property type="molecule type" value="Genomic_DNA"/>
</dbReference>
<dbReference type="Pfam" id="PF21447">
    <property type="entry name" value="Ppx-GppA_III"/>
    <property type="match status" value="1"/>
</dbReference>
<feature type="domain" description="Ppx/GppA phosphatase N-terminal" evidence="2">
    <location>
        <begin position="2"/>
        <end position="293"/>
    </location>
</feature>
<dbReference type="InterPro" id="IPR043129">
    <property type="entry name" value="ATPase_NBD"/>
</dbReference>
<organism evidence="4 5">
    <name type="scientific">Deinococcus aquiradiocola</name>
    <dbReference type="NCBI Taxonomy" id="393059"/>
    <lineage>
        <taxon>Bacteria</taxon>
        <taxon>Thermotogati</taxon>
        <taxon>Deinococcota</taxon>
        <taxon>Deinococci</taxon>
        <taxon>Deinococcales</taxon>
        <taxon>Deinococcaceae</taxon>
        <taxon>Deinococcus</taxon>
    </lineage>
</organism>
<dbReference type="PANTHER" id="PTHR30005">
    <property type="entry name" value="EXOPOLYPHOSPHATASE"/>
    <property type="match status" value="1"/>
</dbReference>